<dbReference type="Proteomes" id="UP000285882">
    <property type="component" value="Chromosome"/>
</dbReference>
<proteinExistence type="predicted"/>
<evidence type="ECO:0000313" key="5">
    <source>
        <dbReference type="Proteomes" id="UP000326951"/>
    </source>
</evidence>
<evidence type="ECO:0000313" key="2">
    <source>
        <dbReference type="EMBL" id="BBN99106.1"/>
    </source>
</evidence>
<gene>
    <name evidence="3" type="ORF">C0674_09100</name>
    <name evidence="2" type="ORF">St703_18110</name>
</gene>
<accession>A0A410D9K4</accession>
<organism evidence="2 5">
    <name type="scientific">Sporolactobacillus terrae</name>
    <dbReference type="NCBI Taxonomy" id="269673"/>
    <lineage>
        <taxon>Bacteria</taxon>
        <taxon>Bacillati</taxon>
        <taxon>Bacillota</taxon>
        <taxon>Bacilli</taxon>
        <taxon>Bacillales</taxon>
        <taxon>Sporolactobacillaceae</taxon>
        <taxon>Sporolactobacillus</taxon>
    </lineage>
</organism>
<reference evidence="2 5" key="2">
    <citation type="submission" date="2019-09" db="EMBL/GenBank/DDBJ databases">
        <title>Complete genome sequence of Sporolactobacillus terrae 70-3.</title>
        <authorList>
            <person name="Tanaka N."/>
            <person name="Shiwa Y."/>
            <person name="Fujita N."/>
            <person name="Tanasupawat S."/>
        </authorList>
    </citation>
    <scope>NUCLEOTIDE SEQUENCE [LARGE SCALE GENOMIC DNA]</scope>
    <source>
        <strain evidence="2 5">70-3</strain>
    </source>
</reference>
<evidence type="ECO:0000313" key="4">
    <source>
        <dbReference type="Proteomes" id="UP000285882"/>
    </source>
</evidence>
<evidence type="ECO:0000313" key="3">
    <source>
        <dbReference type="EMBL" id="QAA22770.1"/>
    </source>
</evidence>
<sequence>MEMGQWVHTKYMGKHDCIGFVTSIYPDFKRCKLRVTQCENHPRMKWLEISFEDVLPNHDALTNQELKSLIDLALATYDKEWFERLTAMALKEQIK</sequence>
<dbReference type="EMBL" id="AP021853">
    <property type="protein sequence ID" value="BBN99106.1"/>
    <property type="molecule type" value="Genomic_DNA"/>
</dbReference>
<reference evidence="3 4" key="1">
    <citation type="submission" date="2018-01" db="EMBL/GenBank/DDBJ databases">
        <title>Complete genome sequencing of Sporolactobacillus terrae DLG3.</title>
        <authorList>
            <person name="Nam Y.-D."/>
            <person name="Kang J."/>
            <person name="Chung W.-H."/>
        </authorList>
    </citation>
    <scope>NUCLEOTIDE SEQUENCE [LARGE SCALE GENOMIC DNA]</scope>
    <source>
        <strain evidence="3 4">DLG3</strain>
    </source>
</reference>
<feature type="domain" description="IDEAL" evidence="1">
    <location>
        <begin position="64"/>
        <end position="87"/>
    </location>
</feature>
<dbReference type="InterPro" id="IPR014957">
    <property type="entry name" value="IDEAL_dom"/>
</dbReference>
<dbReference type="Pfam" id="PF08858">
    <property type="entry name" value="IDEAL"/>
    <property type="match status" value="1"/>
</dbReference>
<dbReference type="Proteomes" id="UP000326951">
    <property type="component" value="Chromosome"/>
</dbReference>
<name>A0A410D9K4_9BACL</name>
<protein>
    <submittedName>
        <fullName evidence="3">IDEAL domain-containing protein</fullName>
    </submittedName>
</protein>
<keyword evidence="4" id="KW-1185">Reference proteome</keyword>
<dbReference type="AlphaFoldDB" id="A0A410D9K4"/>
<dbReference type="EMBL" id="CP025688">
    <property type="protein sequence ID" value="QAA22770.1"/>
    <property type="molecule type" value="Genomic_DNA"/>
</dbReference>
<evidence type="ECO:0000259" key="1">
    <source>
        <dbReference type="Pfam" id="PF08858"/>
    </source>
</evidence>